<evidence type="ECO:0000313" key="2">
    <source>
        <dbReference type="Proteomes" id="UP001062846"/>
    </source>
</evidence>
<comment type="caution">
    <text evidence="1">The sequence shown here is derived from an EMBL/GenBank/DDBJ whole genome shotgun (WGS) entry which is preliminary data.</text>
</comment>
<name>A0ACC0PJ38_RHOML</name>
<organism evidence="1 2">
    <name type="scientific">Rhododendron molle</name>
    <name type="common">Chinese azalea</name>
    <name type="synonym">Azalea mollis</name>
    <dbReference type="NCBI Taxonomy" id="49168"/>
    <lineage>
        <taxon>Eukaryota</taxon>
        <taxon>Viridiplantae</taxon>
        <taxon>Streptophyta</taxon>
        <taxon>Embryophyta</taxon>
        <taxon>Tracheophyta</taxon>
        <taxon>Spermatophyta</taxon>
        <taxon>Magnoliopsida</taxon>
        <taxon>eudicotyledons</taxon>
        <taxon>Gunneridae</taxon>
        <taxon>Pentapetalae</taxon>
        <taxon>asterids</taxon>
        <taxon>Ericales</taxon>
        <taxon>Ericaceae</taxon>
        <taxon>Ericoideae</taxon>
        <taxon>Rhodoreae</taxon>
        <taxon>Rhododendron</taxon>
    </lineage>
</organism>
<protein>
    <submittedName>
        <fullName evidence="1">Uncharacterized protein</fullName>
    </submittedName>
</protein>
<reference evidence="1" key="1">
    <citation type="submission" date="2022-02" db="EMBL/GenBank/DDBJ databases">
        <title>Plant Genome Project.</title>
        <authorList>
            <person name="Zhang R.-G."/>
        </authorList>
    </citation>
    <scope>NUCLEOTIDE SEQUENCE</scope>
    <source>
        <strain evidence="1">AT1</strain>
    </source>
</reference>
<dbReference type="Proteomes" id="UP001062846">
    <property type="component" value="Chromosome 3"/>
</dbReference>
<evidence type="ECO:0000313" key="1">
    <source>
        <dbReference type="EMBL" id="KAI8564747.1"/>
    </source>
</evidence>
<sequence length="292" mass="32890">MGAAFSGSAEEGIGAESTDPLKPGLGEIPECCVALVLINLDPPEICKLARINRAFRQASLADVVWESKLPENYPSLVKKLFDGRNPEIGLSKRDIYTRLCRPIPFDGGTKVKLSPSKEVCMEKRSGGICVSISWKGMKITGIDDRRYWNHLPTDESSFHTIAYLQQIWWLEVGGEMDFQFQSGTYSLYFRLQLGKPTRRHGRRVCDLDQIHGWDIKPVQFQFSTSNGHHATIRCYLNDPGKWVHYHVGDFPVDSPETTMKITFSMTQIDCTHTKGGLCLDSVLILPKELVLL</sequence>
<gene>
    <name evidence="1" type="ORF">RHMOL_Rhmol03G0205800</name>
</gene>
<keyword evidence="2" id="KW-1185">Reference proteome</keyword>
<dbReference type="EMBL" id="CM046390">
    <property type="protein sequence ID" value="KAI8564747.1"/>
    <property type="molecule type" value="Genomic_DNA"/>
</dbReference>
<proteinExistence type="predicted"/>
<accession>A0ACC0PJ38</accession>